<dbReference type="PROSITE" id="PS50835">
    <property type="entry name" value="IG_LIKE"/>
    <property type="match status" value="4"/>
</dbReference>
<dbReference type="PANTHER" id="PTHR11640">
    <property type="entry name" value="NEPHRIN"/>
    <property type="match status" value="1"/>
</dbReference>
<evidence type="ECO:0000313" key="12">
    <source>
        <dbReference type="RefSeq" id="XP_031569696.1"/>
    </source>
</evidence>
<dbReference type="InterPro" id="IPR003961">
    <property type="entry name" value="FN3_dom"/>
</dbReference>
<feature type="region of interest" description="Disordered" evidence="6">
    <location>
        <begin position="786"/>
        <end position="823"/>
    </location>
</feature>
<name>A0A6P8IRC4_ACTTE</name>
<reference evidence="12" key="1">
    <citation type="submission" date="2025-08" db="UniProtKB">
        <authorList>
            <consortium name="RefSeq"/>
        </authorList>
    </citation>
    <scope>IDENTIFICATION</scope>
    <source>
        <tissue evidence="12">Tentacle</tissue>
    </source>
</reference>
<evidence type="ECO:0000256" key="6">
    <source>
        <dbReference type="SAM" id="MobiDB-lite"/>
    </source>
</evidence>
<dbReference type="FunCoup" id="A0A6P8IRC4">
    <property type="interactions" value="1300"/>
</dbReference>
<feature type="signal peptide" evidence="8">
    <location>
        <begin position="1"/>
        <end position="29"/>
    </location>
</feature>
<dbReference type="PRINTS" id="PR00014">
    <property type="entry name" value="FNTYPEIII"/>
</dbReference>
<evidence type="ECO:0000256" key="3">
    <source>
        <dbReference type="ARBA" id="ARBA00023157"/>
    </source>
</evidence>
<dbReference type="InterPro" id="IPR007110">
    <property type="entry name" value="Ig-like_dom"/>
</dbReference>
<dbReference type="AlphaFoldDB" id="A0A6P8IRC4"/>
<proteinExistence type="predicted"/>
<feature type="domain" description="Ig-like" evidence="9">
    <location>
        <begin position="415"/>
        <end position="501"/>
    </location>
</feature>
<dbReference type="SMART" id="SM00408">
    <property type="entry name" value="IGc2"/>
    <property type="match status" value="4"/>
</dbReference>
<feature type="domain" description="Ig-like" evidence="9">
    <location>
        <begin position="240"/>
        <end position="324"/>
    </location>
</feature>
<keyword evidence="4" id="KW-0325">Glycoprotein</keyword>
<feature type="chain" id="PRO_5027785113" evidence="8">
    <location>
        <begin position="30"/>
        <end position="900"/>
    </location>
</feature>
<feature type="compositionally biased region" description="Low complexity" evidence="6">
    <location>
        <begin position="786"/>
        <end position="798"/>
    </location>
</feature>
<dbReference type="SMART" id="SM00409">
    <property type="entry name" value="IG"/>
    <property type="match status" value="4"/>
</dbReference>
<dbReference type="GO" id="GO:0005911">
    <property type="term" value="C:cell-cell junction"/>
    <property type="evidence" value="ECO:0007669"/>
    <property type="project" value="TreeGrafter"/>
</dbReference>
<dbReference type="GeneID" id="116304161"/>
<dbReference type="OrthoDB" id="10056271at2759"/>
<evidence type="ECO:0000256" key="1">
    <source>
        <dbReference type="ARBA" id="ARBA00004479"/>
    </source>
</evidence>
<keyword evidence="2 7" id="KW-0472">Membrane</keyword>
<dbReference type="InterPro" id="IPR036116">
    <property type="entry name" value="FN3_sf"/>
</dbReference>
<keyword evidence="11" id="KW-1185">Reference proteome</keyword>
<feature type="transmembrane region" description="Helical" evidence="7">
    <location>
        <begin position="723"/>
        <end position="749"/>
    </location>
</feature>
<feature type="domain" description="Ig-like" evidence="9">
    <location>
        <begin position="150"/>
        <end position="235"/>
    </location>
</feature>
<feature type="domain" description="Fibronectin type-III" evidence="10">
    <location>
        <begin position="507"/>
        <end position="595"/>
    </location>
</feature>
<evidence type="ECO:0000256" key="5">
    <source>
        <dbReference type="ARBA" id="ARBA00023319"/>
    </source>
</evidence>
<organism evidence="11 12">
    <name type="scientific">Actinia tenebrosa</name>
    <name type="common">Australian red waratah sea anemone</name>
    <dbReference type="NCBI Taxonomy" id="6105"/>
    <lineage>
        <taxon>Eukaryota</taxon>
        <taxon>Metazoa</taxon>
        <taxon>Cnidaria</taxon>
        <taxon>Anthozoa</taxon>
        <taxon>Hexacorallia</taxon>
        <taxon>Actiniaria</taxon>
        <taxon>Actiniidae</taxon>
        <taxon>Actinia</taxon>
    </lineage>
</organism>
<protein>
    <submittedName>
        <fullName evidence="12">Hemicentin-1-like isoform X1</fullName>
    </submittedName>
</protein>
<feature type="compositionally biased region" description="Polar residues" evidence="6">
    <location>
        <begin position="812"/>
        <end position="823"/>
    </location>
</feature>
<dbReference type="Gene3D" id="2.60.40.10">
    <property type="entry name" value="Immunoglobulins"/>
    <property type="match status" value="7"/>
</dbReference>
<dbReference type="PANTHER" id="PTHR11640:SF164">
    <property type="entry name" value="MAM DOMAIN-CONTAINING GLYCOSYLPHOSPHATIDYLINOSITOL ANCHOR PROTEIN 1"/>
    <property type="match status" value="1"/>
</dbReference>
<sequence>MGAFQLPIMYTYISFVFSVLILLPPEAHGAINSIIRNVGQDFVFMWNRTSGNIVEVRWGLVDPVDNQGIKPQFIYVNKWANVAVYSAALDTPAASSYKGRVYYVGDLPAGRAWFQITNLSISDAKEYAVSILEGSVYTIYKMGLTVTVTPQFQPQPPLTQNIAEGQDLSVPCTAVGPPIPNITWVQIVGHVTKITGTGSATLRIPNIRRDQNGTYECQASNNPNENPVTAQTVVSVYYPPRTTITPPIITVVEGDEIVLSCTADGYPPPSISWKKADGVIKAGHTVGGGTLRIPDAIKTDAGQYICTAKNAYDSREHTNNANATVIVKYQPLIMLEKLLNQTVNESDSLSIKCEADGNPLPTIKWKTPTGSVHTGNVYSIPSVSKSHAGTYTCTASNGIGRDAMTSIQVTVQYPPDIDASKSSLLFKAWNGKSIRLRCLATGLPAPWISWYKPTNQQITTGVNIVPGGSEVTVLTTADQGDYGQYKCRATNILGSDEQFINVIQLFPPGLVTINVIEVEALSMKITWNKPGNDGGRPVIGYKVEVSTKPPVFTVNTQAVITGLKANTQYTVKVYARNIAGYGQQLMKVITTKKQGKPGVPQLTISINDTAELFIRLTWTKPNDNGGDLIKFTIYMKEDDEFNCTKAKDILDLSVLEYTLRKSVDYGKNYTFLVTAWNKYGESMKDDVMAKTISIPQIKPTCETNTRGNAKTSIEDTSGKHSKFLIGVSVIAAILVVSLVLNVLQFLYIWKRIKPNEHGRNSFKETKTNKQEEVDQTYDNAMELSVNTSSSSGMKSGFSPKTTSAPEYEAVKLQQSPRRNQNPAKSIVYETPLPCESSKPSHYQELSPIDTAQDTKRPVYEPVRTRVPRNDNETNMYQPLGLRNESSDYQTLHAKGNDSFI</sequence>
<keyword evidence="8" id="KW-0732">Signal</keyword>
<dbReference type="GO" id="GO:0098609">
    <property type="term" value="P:cell-cell adhesion"/>
    <property type="evidence" value="ECO:0007669"/>
    <property type="project" value="TreeGrafter"/>
</dbReference>
<dbReference type="InterPro" id="IPR051275">
    <property type="entry name" value="Cell_adhesion_signaling"/>
</dbReference>
<dbReference type="SMART" id="SM00060">
    <property type="entry name" value="FN3"/>
    <property type="match status" value="2"/>
</dbReference>
<keyword evidence="3" id="KW-1015">Disulfide bond</keyword>
<dbReference type="CDD" id="cd00063">
    <property type="entry name" value="FN3"/>
    <property type="match status" value="2"/>
</dbReference>
<dbReference type="PROSITE" id="PS50853">
    <property type="entry name" value="FN3"/>
    <property type="match status" value="2"/>
</dbReference>
<evidence type="ECO:0000256" key="7">
    <source>
        <dbReference type="SAM" id="Phobius"/>
    </source>
</evidence>
<dbReference type="GO" id="GO:0050839">
    <property type="term" value="F:cell adhesion molecule binding"/>
    <property type="evidence" value="ECO:0007669"/>
    <property type="project" value="TreeGrafter"/>
</dbReference>
<dbReference type="InParanoid" id="A0A6P8IRC4"/>
<evidence type="ECO:0000259" key="9">
    <source>
        <dbReference type="PROSITE" id="PS50835"/>
    </source>
</evidence>
<dbReference type="InterPro" id="IPR013783">
    <property type="entry name" value="Ig-like_fold"/>
</dbReference>
<keyword evidence="7" id="KW-0812">Transmembrane</keyword>
<dbReference type="InterPro" id="IPR003598">
    <property type="entry name" value="Ig_sub2"/>
</dbReference>
<dbReference type="InterPro" id="IPR003599">
    <property type="entry name" value="Ig_sub"/>
</dbReference>
<evidence type="ECO:0000256" key="4">
    <source>
        <dbReference type="ARBA" id="ARBA00023180"/>
    </source>
</evidence>
<evidence type="ECO:0000313" key="11">
    <source>
        <dbReference type="Proteomes" id="UP000515163"/>
    </source>
</evidence>
<dbReference type="RefSeq" id="XP_031569696.1">
    <property type="nucleotide sequence ID" value="XM_031713836.1"/>
</dbReference>
<accession>A0A6P8IRC4</accession>
<dbReference type="SUPFAM" id="SSF48726">
    <property type="entry name" value="Immunoglobulin"/>
    <property type="match status" value="4"/>
</dbReference>
<comment type="subcellular location">
    <subcellularLocation>
        <location evidence="1">Membrane</location>
        <topology evidence="1">Single-pass type I membrane protein</topology>
    </subcellularLocation>
</comment>
<dbReference type="Pfam" id="PF13927">
    <property type="entry name" value="Ig_3"/>
    <property type="match status" value="4"/>
</dbReference>
<evidence type="ECO:0000256" key="2">
    <source>
        <dbReference type="ARBA" id="ARBA00023136"/>
    </source>
</evidence>
<dbReference type="FunFam" id="2.60.40.10:FF:000032">
    <property type="entry name" value="palladin isoform X1"/>
    <property type="match status" value="1"/>
</dbReference>
<gene>
    <name evidence="12" type="primary">LOC116304161</name>
</gene>
<dbReference type="SUPFAM" id="SSF49265">
    <property type="entry name" value="Fibronectin type III"/>
    <property type="match status" value="1"/>
</dbReference>
<feature type="domain" description="Ig-like" evidence="9">
    <location>
        <begin position="331"/>
        <end position="412"/>
    </location>
</feature>
<evidence type="ECO:0000259" key="10">
    <source>
        <dbReference type="PROSITE" id="PS50853"/>
    </source>
</evidence>
<dbReference type="KEGG" id="aten:116304161"/>
<keyword evidence="5" id="KW-0393">Immunoglobulin domain</keyword>
<dbReference type="Pfam" id="PF00041">
    <property type="entry name" value="fn3"/>
    <property type="match status" value="1"/>
</dbReference>
<feature type="domain" description="Fibronectin type-III" evidence="10">
    <location>
        <begin position="596"/>
        <end position="697"/>
    </location>
</feature>
<evidence type="ECO:0000256" key="8">
    <source>
        <dbReference type="SAM" id="SignalP"/>
    </source>
</evidence>
<keyword evidence="7" id="KW-1133">Transmembrane helix</keyword>
<dbReference type="InterPro" id="IPR036179">
    <property type="entry name" value="Ig-like_dom_sf"/>
</dbReference>
<dbReference type="GO" id="GO:0005886">
    <property type="term" value="C:plasma membrane"/>
    <property type="evidence" value="ECO:0007669"/>
    <property type="project" value="TreeGrafter"/>
</dbReference>
<dbReference type="Proteomes" id="UP000515163">
    <property type="component" value="Unplaced"/>
</dbReference>